<dbReference type="GO" id="GO:1990170">
    <property type="term" value="P:stress response to cadmium ion"/>
    <property type="evidence" value="ECO:0007669"/>
    <property type="project" value="TreeGrafter"/>
</dbReference>
<dbReference type="GO" id="GO:0046870">
    <property type="term" value="F:cadmium ion binding"/>
    <property type="evidence" value="ECO:0007669"/>
    <property type="project" value="TreeGrafter"/>
</dbReference>
<dbReference type="Pfam" id="PF02151">
    <property type="entry name" value="UVR"/>
    <property type="match status" value="1"/>
</dbReference>
<dbReference type="SUPFAM" id="SSF46600">
    <property type="entry name" value="C-terminal UvrC-binding domain of UvrB"/>
    <property type="match status" value="1"/>
</dbReference>
<accession>A0AAE3DGE1</accession>
<dbReference type="PROSITE" id="PS50151">
    <property type="entry name" value="UVR"/>
    <property type="match status" value="1"/>
</dbReference>
<protein>
    <submittedName>
        <fullName evidence="2">UvrB/UvrC motif-containing protein</fullName>
    </submittedName>
</protein>
<feature type="domain" description="UVR" evidence="1">
    <location>
        <begin position="138"/>
        <end position="173"/>
    </location>
</feature>
<dbReference type="Gene3D" id="4.10.860.10">
    <property type="entry name" value="UVR domain"/>
    <property type="match status" value="1"/>
</dbReference>
<dbReference type="GO" id="GO:1990169">
    <property type="term" value="P:stress response to copper ion"/>
    <property type="evidence" value="ECO:0007669"/>
    <property type="project" value="TreeGrafter"/>
</dbReference>
<dbReference type="AlphaFoldDB" id="A0AAE3DGE1"/>
<dbReference type="PANTHER" id="PTHR38430">
    <property type="entry name" value="PROTEIN-ARGININE KINASE ACTIVATOR PROTEIN"/>
    <property type="match status" value="1"/>
</dbReference>
<evidence type="ECO:0000313" key="3">
    <source>
        <dbReference type="Proteomes" id="UP001199424"/>
    </source>
</evidence>
<dbReference type="GO" id="GO:0050897">
    <property type="term" value="F:cobalt ion binding"/>
    <property type="evidence" value="ECO:0007669"/>
    <property type="project" value="TreeGrafter"/>
</dbReference>
<gene>
    <name evidence="2" type="ORF">LKD31_01890</name>
</gene>
<sequence>MMCQNCGKNPATTHIKTIVNGKLAEYDLCSECARAKGYKSFFNFDDMDFDFNNLLGSFIGAPTGRSNAMRCPKCGASFEEIAESGKIGCAECYNVFRDRLMPTIHRIHGAAKHKGKVPGSNALRIVEPAGKIAVVEEPTPIEKKRAELKEAIEKQDFEHAAELRDEIKEMEKGDGNHA</sequence>
<reference evidence="2" key="1">
    <citation type="submission" date="2021-10" db="EMBL/GenBank/DDBJ databases">
        <title>Anaerobic single-cell dispensing facilitates the cultivation of human gut bacteria.</title>
        <authorList>
            <person name="Afrizal A."/>
        </authorList>
    </citation>
    <scope>NUCLEOTIDE SEQUENCE</scope>
    <source>
        <strain evidence="2">CLA-AA-H250</strain>
    </source>
</reference>
<dbReference type="EMBL" id="JAJEQC010000001">
    <property type="protein sequence ID" value="MCC2135768.1"/>
    <property type="molecule type" value="Genomic_DNA"/>
</dbReference>
<dbReference type="InterPro" id="IPR001943">
    <property type="entry name" value="UVR_dom"/>
</dbReference>
<dbReference type="InterPro" id="IPR036876">
    <property type="entry name" value="UVR_dom_sf"/>
</dbReference>
<organism evidence="2 3">
    <name type="scientific">Hominenteromicrobium mulieris</name>
    <dbReference type="NCBI Taxonomy" id="2885357"/>
    <lineage>
        <taxon>Bacteria</taxon>
        <taxon>Bacillati</taxon>
        <taxon>Bacillota</taxon>
        <taxon>Clostridia</taxon>
        <taxon>Eubacteriales</taxon>
        <taxon>Oscillospiraceae</taxon>
        <taxon>Hominenteromicrobium</taxon>
    </lineage>
</organism>
<evidence type="ECO:0000313" key="2">
    <source>
        <dbReference type="EMBL" id="MCC2135768.1"/>
    </source>
</evidence>
<dbReference type="GO" id="GO:0008270">
    <property type="term" value="F:zinc ion binding"/>
    <property type="evidence" value="ECO:0007669"/>
    <property type="project" value="TreeGrafter"/>
</dbReference>
<dbReference type="PANTHER" id="PTHR38430:SF1">
    <property type="entry name" value="PROTEIN-ARGININE KINASE ACTIVATOR PROTEIN"/>
    <property type="match status" value="1"/>
</dbReference>
<keyword evidence="3" id="KW-1185">Reference proteome</keyword>
<dbReference type="InterPro" id="IPR025542">
    <property type="entry name" value="YacH"/>
</dbReference>
<dbReference type="PIRSF" id="PIRSF015034">
    <property type="entry name" value="YacH"/>
    <property type="match status" value="1"/>
</dbReference>
<name>A0AAE3DGE1_9FIRM</name>
<dbReference type="GO" id="GO:0005507">
    <property type="term" value="F:copper ion binding"/>
    <property type="evidence" value="ECO:0007669"/>
    <property type="project" value="TreeGrafter"/>
</dbReference>
<comment type="caution">
    <text evidence="2">The sequence shown here is derived from an EMBL/GenBank/DDBJ whole genome shotgun (WGS) entry which is preliminary data.</text>
</comment>
<dbReference type="Proteomes" id="UP001199424">
    <property type="component" value="Unassembled WGS sequence"/>
</dbReference>
<dbReference type="RefSeq" id="WP_176819979.1">
    <property type="nucleotide sequence ID" value="NZ_JAJEQC010000001.1"/>
</dbReference>
<proteinExistence type="predicted"/>
<evidence type="ECO:0000259" key="1">
    <source>
        <dbReference type="PROSITE" id="PS50151"/>
    </source>
</evidence>